<keyword evidence="3" id="KW-0808">Transferase</keyword>
<dbReference type="Gene3D" id="3.10.180.10">
    <property type="entry name" value="2,3-Dihydroxybiphenyl 1,2-Dioxygenase, domain 1"/>
    <property type="match status" value="1"/>
</dbReference>
<evidence type="ECO:0000313" key="4">
    <source>
        <dbReference type="Proteomes" id="UP000637383"/>
    </source>
</evidence>
<keyword evidence="4" id="KW-1185">Reference proteome</keyword>
<organism evidence="3 4">
    <name type="scientific">Nostoc paludosum FACHB-159</name>
    <dbReference type="NCBI Taxonomy" id="2692908"/>
    <lineage>
        <taxon>Bacteria</taxon>
        <taxon>Bacillati</taxon>
        <taxon>Cyanobacteriota</taxon>
        <taxon>Cyanophyceae</taxon>
        <taxon>Nostocales</taxon>
        <taxon>Nostocaceae</taxon>
        <taxon>Nostoc</taxon>
    </lineage>
</organism>
<dbReference type="Proteomes" id="UP000637383">
    <property type="component" value="Unassembled WGS sequence"/>
</dbReference>
<dbReference type="PANTHER" id="PTHR36113">
    <property type="entry name" value="LYASE, PUTATIVE-RELATED-RELATED"/>
    <property type="match status" value="1"/>
</dbReference>
<dbReference type="InterPro" id="IPR037523">
    <property type="entry name" value="VOC_core"/>
</dbReference>
<keyword evidence="1" id="KW-0479">Metal-binding</keyword>
<evidence type="ECO:0000259" key="2">
    <source>
        <dbReference type="PROSITE" id="PS51819"/>
    </source>
</evidence>
<gene>
    <name evidence="3" type="ORF">H6H03_03640</name>
</gene>
<dbReference type="InterPro" id="IPR004360">
    <property type="entry name" value="Glyas_Fos-R_dOase_dom"/>
</dbReference>
<protein>
    <submittedName>
        <fullName evidence="3">Fosfomycin resistance glutathione transferase</fullName>
    </submittedName>
</protein>
<feature type="domain" description="VOC" evidence="2">
    <location>
        <begin position="4"/>
        <end position="115"/>
    </location>
</feature>
<dbReference type="CDD" id="cd07244">
    <property type="entry name" value="FosA"/>
    <property type="match status" value="1"/>
</dbReference>
<accession>A0ABR8K254</accession>
<evidence type="ECO:0000256" key="1">
    <source>
        <dbReference type="ARBA" id="ARBA00022723"/>
    </source>
</evidence>
<dbReference type="RefSeq" id="WP_190953759.1">
    <property type="nucleotide sequence ID" value="NZ_JACJTU010000002.1"/>
</dbReference>
<dbReference type="GO" id="GO:0016740">
    <property type="term" value="F:transferase activity"/>
    <property type="evidence" value="ECO:0007669"/>
    <property type="project" value="UniProtKB-KW"/>
</dbReference>
<comment type="caution">
    <text evidence="3">The sequence shown here is derived from an EMBL/GenBank/DDBJ whole genome shotgun (WGS) entry which is preliminary data.</text>
</comment>
<dbReference type="InterPro" id="IPR029068">
    <property type="entry name" value="Glyas_Bleomycin-R_OHBP_Dase"/>
</dbReference>
<dbReference type="EMBL" id="JACJTU010000002">
    <property type="protein sequence ID" value="MBD2733008.1"/>
    <property type="molecule type" value="Genomic_DNA"/>
</dbReference>
<dbReference type="Pfam" id="PF00903">
    <property type="entry name" value="Glyoxalase"/>
    <property type="match status" value="1"/>
</dbReference>
<dbReference type="SUPFAM" id="SSF54593">
    <property type="entry name" value="Glyoxalase/Bleomycin resistance protein/Dihydroxybiphenyl dioxygenase"/>
    <property type="match status" value="1"/>
</dbReference>
<dbReference type="PROSITE" id="PS51819">
    <property type="entry name" value="VOC"/>
    <property type="match status" value="1"/>
</dbReference>
<evidence type="ECO:0000313" key="3">
    <source>
        <dbReference type="EMBL" id="MBD2733008.1"/>
    </source>
</evidence>
<name>A0ABR8K254_9NOSO</name>
<dbReference type="PANTHER" id="PTHR36113:SF6">
    <property type="entry name" value="FOSFOMYCIN RESISTANCE PROTEIN FOSX"/>
    <property type="match status" value="1"/>
</dbReference>
<proteinExistence type="predicted"/>
<dbReference type="InterPro" id="IPR051332">
    <property type="entry name" value="Fosfomycin_Res_Enzymes"/>
</dbReference>
<sequence>MITGINHITLSVSDLERSFDFYTRILGCQAIAKWKKGAYLLAGNLWLCLSLDANTRKSLAAEYTHIAFSVPEKEFQKYSDRLISLGVEKWKENISEGESLYIFDPDFHKLELHVGDLFSRIAATREVPYEGMEFFGCG</sequence>
<reference evidence="3 4" key="1">
    <citation type="journal article" date="2020" name="ISME J.">
        <title>Comparative genomics reveals insights into cyanobacterial evolution and habitat adaptation.</title>
        <authorList>
            <person name="Chen M.Y."/>
            <person name="Teng W.K."/>
            <person name="Zhao L."/>
            <person name="Hu C.X."/>
            <person name="Zhou Y.K."/>
            <person name="Han B.P."/>
            <person name="Song L.R."/>
            <person name="Shu W.S."/>
        </authorList>
    </citation>
    <scope>NUCLEOTIDE SEQUENCE [LARGE SCALE GENOMIC DNA]</scope>
    <source>
        <strain evidence="3 4">FACHB-159</strain>
    </source>
</reference>